<reference evidence="2" key="1">
    <citation type="submission" date="2025-08" db="UniProtKB">
        <authorList>
            <consortium name="Ensembl"/>
        </authorList>
    </citation>
    <scope>IDENTIFICATION</scope>
</reference>
<dbReference type="Ensembl" id="ENSACCT00020019401.1">
    <property type="protein sequence ID" value="ENSACCP00020018582.1"/>
    <property type="gene ID" value="ENSACCG00020012780.1"/>
</dbReference>
<dbReference type="Proteomes" id="UP000472275">
    <property type="component" value="Unassembled WGS sequence"/>
</dbReference>
<dbReference type="InParanoid" id="A0A663F260"/>
<sequence length="506" mass="57096">MTGKNGYQNSPSVKNLDSFYALLAKYGARPSPPGEEWARDNWANLQSVTDRVISIQNEARSRSGKGKAIICAVLGASLVAAIEDRYKRRSQEKQIIESLENLVQLLQKTTSNLEEQLAEKERVICLYKQQAEEKEEENHCLKDALKEELSKSVESLNEIEMKMEKIGIRQISQVYPQKELEEARKHFRENPQVRPLIKAEYTYINDEDNDPHITTKEIPYTPTELAKMKREYGRLPKESETEYVWRVSLTGGDQIQLSEREASGYWGHGVFLTTGDKRAPWSLTQRAAYWAGGLNPLDRGDPLAITGTVDQLLESVHKTACLQMIHERKLVPGCESPMMLPVNPEIMTPLIRGLPESLKSTGIVLQRTIASASSHSKHKRMWTWGDVAQELIDYSRKYGPVRTLEEKPKGIRQVGAKDLPLSVSKTVTALTDSASAADYSCSKTGGGGRQPLTRQQWWALGIKKGVPRDVMDGLPLNKLSKLISKWYGPKQHPQHLRSNREISPKL</sequence>
<name>A0A663F260_AQUCH</name>
<evidence type="ECO:0000313" key="3">
    <source>
        <dbReference type="Proteomes" id="UP000472275"/>
    </source>
</evidence>
<dbReference type="GeneTree" id="ENSGT00730000114515"/>
<organism evidence="2 3">
    <name type="scientific">Aquila chrysaetos chrysaetos</name>
    <dbReference type="NCBI Taxonomy" id="223781"/>
    <lineage>
        <taxon>Eukaryota</taxon>
        <taxon>Metazoa</taxon>
        <taxon>Chordata</taxon>
        <taxon>Craniata</taxon>
        <taxon>Vertebrata</taxon>
        <taxon>Euteleostomi</taxon>
        <taxon>Archelosauria</taxon>
        <taxon>Archosauria</taxon>
        <taxon>Dinosauria</taxon>
        <taxon>Saurischia</taxon>
        <taxon>Theropoda</taxon>
        <taxon>Coelurosauria</taxon>
        <taxon>Aves</taxon>
        <taxon>Neognathae</taxon>
        <taxon>Neoaves</taxon>
        <taxon>Telluraves</taxon>
        <taxon>Accipitrimorphae</taxon>
        <taxon>Accipitriformes</taxon>
        <taxon>Accipitridae</taxon>
        <taxon>Accipitrinae</taxon>
        <taxon>Aquila</taxon>
    </lineage>
</organism>
<keyword evidence="3" id="KW-1185">Reference proteome</keyword>
<accession>A0A663F260</accession>
<keyword evidence="1" id="KW-0175">Coiled coil</keyword>
<proteinExistence type="predicted"/>
<protein>
    <submittedName>
        <fullName evidence="2">Uncharacterized protein</fullName>
    </submittedName>
</protein>
<evidence type="ECO:0000256" key="1">
    <source>
        <dbReference type="SAM" id="Coils"/>
    </source>
</evidence>
<dbReference type="AlphaFoldDB" id="A0A663F260"/>
<feature type="coiled-coil region" evidence="1">
    <location>
        <begin position="89"/>
        <end position="162"/>
    </location>
</feature>
<evidence type="ECO:0000313" key="2">
    <source>
        <dbReference type="Ensembl" id="ENSACCP00020018582.1"/>
    </source>
</evidence>
<reference evidence="2" key="2">
    <citation type="submission" date="2025-09" db="UniProtKB">
        <authorList>
            <consortium name="Ensembl"/>
        </authorList>
    </citation>
    <scope>IDENTIFICATION</scope>
</reference>